<feature type="transmembrane region" description="Helical" evidence="9">
    <location>
        <begin position="911"/>
        <end position="931"/>
    </location>
</feature>
<feature type="transmembrane region" description="Helical" evidence="9">
    <location>
        <begin position="508"/>
        <end position="527"/>
    </location>
</feature>
<feature type="transmembrane region" description="Helical" evidence="9">
    <location>
        <begin position="1360"/>
        <end position="1381"/>
    </location>
</feature>
<feature type="transmembrane region" description="Helical" evidence="9">
    <location>
        <begin position="724"/>
        <end position="743"/>
    </location>
</feature>
<dbReference type="Proteomes" id="UP000008022">
    <property type="component" value="Unassembled WGS sequence"/>
</dbReference>
<feature type="transmembrane region" description="Helical" evidence="9">
    <location>
        <begin position="1039"/>
        <end position="1058"/>
    </location>
</feature>
<feature type="transmembrane region" description="Helical" evidence="9">
    <location>
        <begin position="464"/>
        <end position="488"/>
    </location>
</feature>
<dbReference type="STRING" id="4529.A0A0E0N5M9"/>
<name>A0A0E0N5M9_ORYRU</name>
<keyword evidence="7 9" id="KW-0472">Membrane</keyword>
<keyword evidence="3" id="KW-0813">Transport</keyword>
<dbReference type="PANTHER" id="PTHR11654">
    <property type="entry name" value="OLIGOPEPTIDE TRANSPORTER-RELATED"/>
    <property type="match status" value="1"/>
</dbReference>
<feature type="transmembrane region" description="Helical" evidence="9">
    <location>
        <begin position="1446"/>
        <end position="1471"/>
    </location>
</feature>
<dbReference type="GO" id="GO:0042937">
    <property type="term" value="F:tripeptide transmembrane transporter activity"/>
    <property type="evidence" value="ECO:0007669"/>
    <property type="project" value="InterPro"/>
</dbReference>
<keyword evidence="11" id="KW-1185">Reference proteome</keyword>
<feature type="transmembrane region" description="Helical" evidence="9">
    <location>
        <begin position="381"/>
        <end position="401"/>
    </location>
</feature>
<evidence type="ECO:0000256" key="8">
    <source>
        <dbReference type="SAM" id="MobiDB-lite"/>
    </source>
</evidence>
<feature type="transmembrane region" description="Helical" evidence="9">
    <location>
        <begin position="302"/>
        <end position="323"/>
    </location>
</feature>
<dbReference type="InterPro" id="IPR036259">
    <property type="entry name" value="MFS_trans_sf"/>
</dbReference>
<feature type="transmembrane region" description="Helical" evidence="9">
    <location>
        <begin position="2098"/>
        <end position="2118"/>
    </location>
</feature>
<protein>
    <recommendedName>
        <fullName evidence="12">CRIB domain-containing protein</fullName>
    </recommendedName>
</protein>
<feature type="transmembrane region" description="Helical" evidence="9">
    <location>
        <begin position="1401"/>
        <end position="1425"/>
    </location>
</feature>
<feature type="transmembrane region" description="Helical" evidence="9">
    <location>
        <begin position="1524"/>
        <end position="1553"/>
    </location>
</feature>
<accession>A0A0E0N5M9</accession>
<feature type="region of interest" description="Disordered" evidence="8">
    <location>
        <begin position="1332"/>
        <end position="1352"/>
    </location>
</feature>
<evidence type="ECO:0000256" key="5">
    <source>
        <dbReference type="ARBA" id="ARBA00022692"/>
    </source>
</evidence>
<dbReference type="FunFam" id="1.20.1250.20:FF:000147">
    <property type="entry name" value="Protein NRT1/ PTR family 5.10"/>
    <property type="match status" value="2"/>
</dbReference>
<reference evidence="11" key="1">
    <citation type="submission" date="2013-06" db="EMBL/GenBank/DDBJ databases">
        <authorList>
            <person name="Zhao Q."/>
        </authorList>
    </citation>
    <scope>NUCLEOTIDE SEQUENCE</scope>
    <source>
        <strain evidence="11">cv. W1943</strain>
    </source>
</reference>
<feature type="transmembrane region" description="Helical" evidence="9">
    <location>
        <begin position="1929"/>
        <end position="1947"/>
    </location>
</feature>
<feature type="transmembrane region" description="Helical" evidence="9">
    <location>
        <begin position="1271"/>
        <end position="1293"/>
    </location>
</feature>
<dbReference type="EnsemblPlants" id="ORUFI01G42180.2">
    <property type="protein sequence ID" value="ORUFI01G42180.2"/>
    <property type="gene ID" value="ORUFI01G42180"/>
</dbReference>
<feature type="transmembrane region" description="Helical" evidence="9">
    <location>
        <begin position="1968"/>
        <end position="1990"/>
    </location>
</feature>
<dbReference type="CDD" id="cd17417">
    <property type="entry name" value="MFS_NPF5"/>
    <property type="match status" value="2"/>
</dbReference>
<dbReference type="GO" id="GO:0080054">
    <property type="term" value="F:low-affinity nitrate transmembrane transporter activity"/>
    <property type="evidence" value="ECO:0007669"/>
    <property type="project" value="UniProtKB-ARBA"/>
</dbReference>
<feature type="transmembrane region" description="Helical" evidence="9">
    <location>
        <begin position="749"/>
        <end position="770"/>
    </location>
</feature>
<feature type="transmembrane region" description="Helical" evidence="9">
    <location>
        <begin position="649"/>
        <end position="670"/>
    </location>
</feature>
<feature type="transmembrane region" description="Helical" evidence="9">
    <location>
        <begin position="1299"/>
        <end position="1320"/>
    </location>
</feature>
<keyword evidence="5 9" id="KW-0812">Transmembrane</keyword>
<feature type="transmembrane region" description="Helical" evidence="9">
    <location>
        <begin position="343"/>
        <end position="360"/>
    </location>
</feature>
<reference evidence="10" key="2">
    <citation type="submission" date="2015-06" db="UniProtKB">
        <authorList>
            <consortium name="EnsemblPlants"/>
        </authorList>
    </citation>
    <scope>IDENTIFICATION</scope>
</reference>
<evidence type="ECO:0000256" key="3">
    <source>
        <dbReference type="ARBA" id="ARBA00022448"/>
    </source>
</evidence>
<feature type="transmembrane region" description="Helical" evidence="9">
    <location>
        <begin position="1221"/>
        <end position="1240"/>
    </location>
</feature>
<evidence type="ECO:0008006" key="12">
    <source>
        <dbReference type="Google" id="ProtNLM"/>
    </source>
</evidence>
<feature type="transmembrane region" description="Helical" evidence="9">
    <location>
        <begin position="110"/>
        <end position="132"/>
    </location>
</feature>
<feature type="transmembrane region" description="Helical" evidence="9">
    <location>
        <begin position="1710"/>
        <end position="1729"/>
    </location>
</feature>
<dbReference type="FunFam" id="1.20.1250.20:FF:000410">
    <property type="entry name" value="POT family protein"/>
    <property type="match status" value="2"/>
</dbReference>
<feature type="transmembrane region" description="Helical" evidence="9">
    <location>
        <begin position="832"/>
        <end position="853"/>
    </location>
</feature>
<feature type="transmembrane region" description="Helical" evidence="9">
    <location>
        <begin position="963"/>
        <end position="982"/>
    </location>
</feature>
<keyword evidence="6 9" id="KW-1133">Transmembrane helix</keyword>
<dbReference type="Gene3D" id="1.20.1250.20">
    <property type="entry name" value="MFS general substrate transporter like domains"/>
    <property type="match status" value="4"/>
</dbReference>
<evidence type="ECO:0000313" key="10">
    <source>
        <dbReference type="EnsemblPlants" id="ORUFI01G42180.2"/>
    </source>
</evidence>
<feature type="transmembrane region" description="Helical" evidence="9">
    <location>
        <begin position="2138"/>
        <end position="2158"/>
    </location>
</feature>
<evidence type="ECO:0000313" key="11">
    <source>
        <dbReference type="Proteomes" id="UP000008022"/>
    </source>
</evidence>
<proteinExistence type="inferred from homology"/>
<comment type="subcellular location">
    <subcellularLocation>
        <location evidence="1">Membrane</location>
        <topology evidence="1">Multi-pass membrane protein</topology>
    </subcellularLocation>
</comment>
<feature type="transmembrane region" description="Helical" evidence="9">
    <location>
        <begin position="2010"/>
        <end position="2031"/>
    </location>
</feature>
<feature type="transmembrane region" description="Helical" evidence="9">
    <location>
        <begin position="994"/>
        <end position="1019"/>
    </location>
</feature>
<dbReference type="GO" id="GO:0009705">
    <property type="term" value="C:plant-type vacuole membrane"/>
    <property type="evidence" value="ECO:0007669"/>
    <property type="project" value="UniProtKB-ARBA"/>
</dbReference>
<feature type="transmembrane region" description="Helical" evidence="9">
    <location>
        <begin position="1147"/>
        <end position="1169"/>
    </location>
</feature>
<feature type="transmembrane region" description="Helical" evidence="9">
    <location>
        <begin position="873"/>
        <end position="890"/>
    </location>
</feature>
<feature type="transmembrane region" description="Helical" evidence="9">
    <location>
        <begin position="226"/>
        <end position="246"/>
    </location>
</feature>
<feature type="transmembrane region" description="Helical" evidence="9">
    <location>
        <begin position="83"/>
        <end position="103"/>
    </location>
</feature>
<dbReference type="eggNOG" id="KOG1237">
    <property type="taxonomic scope" value="Eukaryota"/>
</dbReference>
<dbReference type="Pfam" id="PF00854">
    <property type="entry name" value="PTR2"/>
    <property type="match status" value="7"/>
</dbReference>
<evidence type="ECO:0000256" key="6">
    <source>
        <dbReference type="ARBA" id="ARBA00022989"/>
    </source>
</evidence>
<feature type="transmembrane region" description="Helical" evidence="9">
    <location>
        <begin position="1573"/>
        <end position="1593"/>
    </location>
</feature>
<evidence type="ECO:0000256" key="9">
    <source>
        <dbReference type="SAM" id="Phobius"/>
    </source>
</evidence>
<evidence type="ECO:0000256" key="7">
    <source>
        <dbReference type="ARBA" id="ARBA00023136"/>
    </source>
</evidence>
<organism evidence="10 11">
    <name type="scientific">Oryza rufipogon</name>
    <name type="common">Brownbeard rice</name>
    <name type="synonym">Asian wild rice</name>
    <dbReference type="NCBI Taxonomy" id="4529"/>
    <lineage>
        <taxon>Eukaryota</taxon>
        <taxon>Viridiplantae</taxon>
        <taxon>Streptophyta</taxon>
        <taxon>Embryophyta</taxon>
        <taxon>Tracheophyta</taxon>
        <taxon>Spermatophyta</taxon>
        <taxon>Magnoliopsida</taxon>
        <taxon>Liliopsida</taxon>
        <taxon>Poales</taxon>
        <taxon>Poaceae</taxon>
        <taxon>BOP clade</taxon>
        <taxon>Oryzoideae</taxon>
        <taxon>Oryzeae</taxon>
        <taxon>Oryzinae</taxon>
        <taxon>Oryza</taxon>
    </lineage>
</organism>
<feature type="transmembrane region" description="Helical" evidence="9">
    <location>
        <begin position="152"/>
        <end position="170"/>
    </location>
</feature>
<feature type="transmembrane region" description="Helical" evidence="9">
    <location>
        <begin position="1683"/>
        <end position="1703"/>
    </location>
</feature>
<feature type="transmembrane region" description="Helical" evidence="9">
    <location>
        <begin position="201"/>
        <end position="220"/>
    </location>
</feature>
<dbReference type="InterPro" id="IPR044739">
    <property type="entry name" value="NRT1/PTR"/>
</dbReference>
<feature type="transmembrane region" description="Helical" evidence="9">
    <location>
        <begin position="1181"/>
        <end position="1201"/>
    </location>
</feature>
<feature type="transmembrane region" description="Helical" evidence="9">
    <location>
        <begin position="1491"/>
        <end position="1512"/>
    </location>
</feature>
<dbReference type="SUPFAM" id="SSF103473">
    <property type="entry name" value="MFS general substrate transporter"/>
    <property type="match status" value="4"/>
</dbReference>
<keyword evidence="4" id="KW-0597">Phosphoprotein</keyword>
<evidence type="ECO:0000256" key="2">
    <source>
        <dbReference type="ARBA" id="ARBA00005982"/>
    </source>
</evidence>
<dbReference type="GO" id="GO:0071916">
    <property type="term" value="F:dipeptide transmembrane transporter activity"/>
    <property type="evidence" value="ECO:0007669"/>
    <property type="project" value="InterPro"/>
</dbReference>
<dbReference type="Gramene" id="ORUFI01G42180.2">
    <property type="protein sequence ID" value="ORUFI01G42180.2"/>
    <property type="gene ID" value="ORUFI01G42180"/>
</dbReference>
<dbReference type="InterPro" id="IPR000109">
    <property type="entry name" value="POT_fam"/>
</dbReference>
<evidence type="ECO:0000256" key="4">
    <source>
        <dbReference type="ARBA" id="ARBA00022553"/>
    </source>
</evidence>
<feature type="transmembrane region" description="Helical" evidence="9">
    <location>
        <begin position="433"/>
        <end position="452"/>
    </location>
</feature>
<feature type="transmembrane region" description="Helical" evidence="9">
    <location>
        <begin position="1108"/>
        <end position="1127"/>
    </location>
</feature>
<comment type="similarity">
    <text evidence="2">Belongs to the major facilitator superfamily. Proton-dependent oligopeptide transporter (POT/PTR) (TC 2.A.17) family.</text>
</comment>
<sequence>MASHAVTDALLLPRSEGAVAGAVDFRGRPASRASTGRWSAAMFVLGVEIAERFAYHGVSANLISYLTGPLGESTAGAAAAINLWSGVATMLPLLVACVADAWLGRYRTIVLASLLFVVSMGMLTLSSALPAFHGDGGGCSYTSKSLSCAPSTAQVAIFYVSLYLVALAEAGHKPCAQAFGADQFDQNDAKESVSRSSFFNWWYFGMCSGTAMTTMVSSYIQDNIGWGLGFGIPCLVMAFALAMFLLGTRNYRYYVSTQSSPFARLARAFVALIRGSKDDALAVVDDDDGGDHREELRGVLRLFPIWATCIIYAVIFSQSSTFFTKQAATLDRRIGESFRVPPAALQTFISVTIIAFIPVYDRAFVPVARRFTRASSGITMLQRIGTGLVLALAAMVVAALVEARRLGVARDAGMVDDPKAALPMSLWWMVPQYVLFGLSDVFAMIGLQEFFYDQVPDALRSLGLAFFLSIFGVGHFFSSFIISAIDGATKKSGASWFTNNLNRAHLDYFYWLLAGLCAVELVAFVFVSRVYVYKKRVPHNGCDVIKLVSHLLDSGMADTVAGAVDYRGRPASRAATGGWKSSVFVMAMEIAERFAYKGVAANLITYLTGPLGQPMARAAASIDAWKGVSQMLPLPLACVADAWLGRYRAIVLASVIFVLSMGTLSMSSAFPVSRAGHVAVFYVALYMVALGEGAHKPCAQAFAADQFDEKDGGECAARSSFFNWWYFGMCAGTAVTTMVSSYVQDNVGWGLGFGIPCIVIVVSLAAFLLGTRSYRFYTARTASPVARVAKAFLTLIKSWRSNRRTNPASGGKGDGDGDAGDLVEEVKSVLRLLPIWASCIIYAIIFSQTSTFFTKQAATLDRRIGRSFNVPPAALQTFISVSIVVFIPVYDRLFVPLARRYTGRPSGITMLQRVGAGLALSLVAVVLSALVETRRLRVAAGAGMADAPKARLPMSLWWMVPQYVLVGVADVFAMIGLQEFFYDQVPDAVRSLGLALFLSIFGVGHLLSSLLISVIDGATARRAGGSWFANNLNRAHLDYFYWLLAGLCAVELVAFFLFSRVYTYKKKGNDADGNCDYRGVDDDGICVEQCALLPEAEPSTGSKSGGRGGWPAAFFLLAAVFAERVGFNGVQGNLIMYLTGQLGMSTAAAAAGVNAWGGTAFMLPLLGALAADSWIGRPRAVVASGVLYLLSLGMLTVSSMVAPPQATMVCQDTAAVCSSPAAAPAGRVAFCYVALYLLALGQGFHRPCVQAMGADQFSESNPGGLASRSSFFNWINFAVSCGYVLSTAGISYVQDNVSWGIGFGACWAMMLVSLFVFLLGTGTYRPEQPRTFAETRRGDAMDDTASLPTPPRGHGDDKGIVARLLPIWMTTVMYAVVATLFTKQGSTMDRRIVIGTGGGGGVLLVPPAALQSLVSFAVMVTIPAYDRALVPLARRVTKHPSGITTLRRVGTGMVTACLAMAVAALVEAARLRAARDAGLLDEPGVAVPMSVWWLAPQFVLLGVATTFTMVGLEEFFYDQVPDELRSVGVAACMSVVGVGSYASGMLVSAIDWATRSRGESWFSDNLNRAHLDYFYWLLAGISALEVLVFLYFAKGYVYTKNKRECHSVTVLAMESGLLAHSDEPCDAGSKPDADADGRRGGWRAARFLIAVGFLERVGFNGVQSNLVMYLAGPMGMSTAAAAAGANAWAGTVLVLTLVGALAADSRLGRYRAIVAAGVLHLLSLGMLTISSVTRATHPHPVSCHDAATACSPPAEAAAAPPSTARLAFFHAALYLLALAQGFHNPCSEAFGADQFAPPSDPGARASRSSYFNWYHFFNSCGYAISNSALSYVEDSVSRTRVRRVLGHDGGVPPRLLARHGDVPRRATRPRRRRHPRAARRVVLLGCACVDGESVWAQGRHLNRTVSKIVSSIRRSWLLAKEEVEHGKGLFVKLLPIWLTSIVFAAVVSQQSTLFTKQGSTMDRRVGGIVVPAAALNCVVSFTMITLVPVYDRAVVPLARRFTGHPAGVTTLQRVGAGMATSCLAMVVAALVEARRLRAASDASLVDRPGATVPMGVWWLVPQYLLVGLAKVFGDIGLDEFFYDQAPDGLRSVGLAMSLSVLGVGNYVSGVLVSVIDTATRSGGESWFSDDLNRAHLDYFYWILAAFAALEVVVFVYIAKRYIYKNKGEP</sequence>
<evidence type="ECO:0000256" key="1">
    <source>
        <dbReference type="ARBA" id="ARBA00004141"/>
    </source>
</evidence>